<feature type="transmembrane region" description="Helical" evidence="2">
    <location>
        <begin position="25"/>
        <end position="44"/>
    </location>
</feature>
<reference evidence="4 5" key="2">
    <citation type="submission" date="2020-04" db="EMBL/GenBank/DDBJ databases">
        <authorList>
            <person name="Fomenkov A."/>
            <person name="Anton B.P."/>
            <person name="Roberts R.J."/>
        </authorList>
    </citation>
    <scope>NUCLEOTIDE SEQUENCE [LARGE SCALE GENOMIC DNA]</scope>
    <source>
        <strain evidence="4 5">S2</strain>
    </source>
</reference>
<dbReference type="Proteomes" id="UP000501868">
    <property type="component" value="Chromosome"/>
</dbReference>
<evidence type="ECO:0000313" key="4">
    <source>
        <dbReference type="EMBL" id="QIZ10653.1"/>
    </source>
</evidence>
<dbReference type="CDD" id="cd07185">
    <property type="entry name" value="OmpA_C-like"/>
    <property type="match status" value="1"/>
</dbReference>
<dbReference type="GO" id="GO:0016020">
    <property type="term" value="C:membrane"/>
    <property type="evidence" value="ECO:0007669"/>
    <property type="project" value="UniProtKB-UniRule"/>
</dbReference>
<evidence type="ECO:0000256" key="1">
    <source>
        <dbReference type="PROSITE-ProRule" id="PRU00473"/>
    </source>
</evidence>
<dbReference type="InterPro" id="IPR050330">
    <property type="entry name" value="Bact_OuterMem_StrucFunc"/>
</dbReference>
<dbReference type="PROSITE" id="PS51123">
    <property type="entry name" value="OMPA_2"/>
    <property type="match status" value="1"/>
</dbReference>
<dbReference type="PANTHER" id="PTHR30329">
    <property type="entry name" value="STATOR ELEMENT OF FLAGELLAR MOTOR COMPLEX"/>
    <property type="match status" value="1"/>
</dbReference>
<dbReference type="EMBL" id="CP051128">
    <property type="protein sequence ID" value="QIZ10653.1"/>
    <property type="molecule type" value="Genomic_DNA"/>
</dbReference>
<organism evidence="4 5">
    <name type="scientific">Priestia megaterium</name>
    <name type="common">Bacillus megaterium</name>
    <dbReference type="NCBI Taxonomy" id="1404"/>
    <lineage>
        <taxon>Bacteria</taxon>
        <taxon>Bacillati</taxon>
        <taxon>Bacillota</taxon>
        <taxon>Bacilli</taxon>
        <taxon>Bacillales</taxon>
        <taxon>Bacillaceae</taxon>
        <taxon>Priestia</taxon>
    </lineage>
</organism>
<dbReference type="AlphaFoldDB" id="A0A6H1PAT2"/>
<sequence length="247" mass="28570">MKEKYKRLINDGSGESDFWPTFTDLLSTILLVVLIIFVAIIISINKESKAMQAKAMESQTEIKKQAKQIADKEKQIEALSYIQKDIVKDLDKQFKKQHMEISIDKDTGAIKFKDDLLFEKGKDVIKPEFKKQLDKFIPIYFKTLYGKYNDSIAEVVVEGHTDDKGDYMYNLDLSQRRAFSVVKYILSDEFGDFPYKNQVTKNITANGRSESQLKIVKGKVDRAQSRRVEFKFRLKNSYEGSETQTGK</sequence>
<keyword evidence="1 2" id="KW-0472">Membrane</keyword>
<dbReference type="SUPFAM" id="SSF103088">
    <property type="entry name" value="OmpA-like"/>
    <property type="match status" value="1"/>
</dbReference>
<evidence type="ECO:0000313" key="5">
    <source>
        <dbReference type="Proteomes" id="UP000501868"/>
    </source>
</evidence>
<evidence type="ECO:0000256" key="2">
    <source>
        <dbReference type="SAM" id="Phobius"/>
    </source>
</evidence>
<keyword evidence="2" id="KW-1133">Transmembrane helix</keyword>
<feature type="domain" description="OmpA-like" evidence="3">
    <location>
        <begin position="105"/>
        <end position="236"/>
    </location>
</feature>
<dbReference type="InterPro" id="IPR036737">
    <property type="entry name" value="OmpA-like_sf"/>
</dbReference>
<evidence type="ECO:0000259" key="3">
    <source>
        <dbReference type="PROSITE" id="PS51123"/>
    </source>
</evidence>
<dbReference type="Pfam" id="PF00691">
    <property type="entry name" value="OmpA"/>
    <property type="match status" value="1"/>
</dbReference>
<gene>
    <name evidence="4" type="ORF">HFZ78_31245</name>
</gene>
<protein>
    <submittedName>
        <fullName evidence="4">OmpA family protein</fullName>
    </submittedName>
</protein>
<dbReference type="Gene3D" id="3.30.1330.60">
    <property type="entry name" value="OmpA-like domain"/>
    <property type="match status" value="1"/>
</dbReference>
<proteinExistence type="predicted"/>
<name>A0A6H1PAT2_PRIMG</name>
<accession>A0A6H1PAT2</accession>
<reference evidence="4 5" key="1">
    <citation type="submission" date="2020-04" db="EMBL/GenBank/DDBJ databases">
        <title>Genome-Wide Identification of 5-Methylcytosine Sites in Bacterial Genomes By High-Throughput Sequencing of MspJI Restriction Fragments.</title>
        <authorList>
            <person name="Wu V."/>
        </authorList>
    </citation>
    <scope>NUCLEOTIDE SEQUENCE [LARGE SCALE GENOMIC DNA]</scope>
    <source>
        <strain evidence="4 5">S2</strain>
    </source>
</reference>
<dbReference type="InterPro" id="IPR006665">
    <property type="entry name" value="OmpA-like"/>
</dbReference>
<keyword evidence="2" id="KW-0812">Transmembrane</keyword>
<dbReference type="PANTHER" id="PTHR30329:SF21">
    <property type="entry name" value="LIPOPROTEIN YIAD-RELATED"/>
    <property type="match status" value="1"/>
</dbReference>